<dbReference type="InterPro" id="IPR016747">
    <property type="entry name" value="Phosphotransbutyrylase"/>
</dbReference>
<gene>
    <name evidence="3" type="ORF">ACFOZY_09170</name>
</gene>
<accession>A0ABV8X3U1</accession>
<dbReference type="Proteomes" id="UP001595817">
    <property type="component" value="Unassembled WGS sequence"/>
</dbReference>
<protein>
    <submittedName>
        <fullName evidence="3">VanZ family protein</fullName>
    </submittedName>
</protein>
<dbReference type="Pfam" id="PF04892">
    <property type="entry name" value="VanZ"/>
    <property type="match status" value="1"/>
</dbReference>
<feature type="transmembrane region" description="Helical" evidence="1">
    <location>
        <begin position="129"/>
        <end position="146"/>
    </location>
</feature>
<keyword evidence="1" id="KW-0472">Membrane</keyword>
<keyword evidence="1" id="KW-1133">Transmembrane helix</keyword>
<dbReference type="EMBL" id="JBHSEC010000019">
    <property type="protein sequence ID" value="MFC4410581.1"/>
    <property type="molecule type" value="Genomic_DNA"/>
</dbReference>
<evidence type="ECO:0000313" key="4">
    <source>
        <dbReference type="Proteomes" id="UP001595817"/>
    </source>
</evidence>
<organism evidence="3 4">
    <name type="scientific">Chungangia koreensis</name>
    <dbReference type="NCBI Taxonomy" id="752657"/>
    <lineage>
        <taxon>Bacteria</taxon>
        <taxon>Bacillati</taxon>
        <taxon>Bacillota</taxon>
        <taxon>Bacilli</taxon>
        <taxon>Lactobacillales</taxon>
        <taxon>Chungangia</taxon>
    </lineage>
</organism>
<dbReference type="PIRSF" id="PIRSF019083">
    <property type="entry name" value="UCP019083_VanZ"/>
    <property type="match status" value="1"/>
</dbReference>
<keyword evidence="4" id="KW-1185">Reference proteome</keyword>
<feature type="transmembrane region" description="Helical" evidence="1">
    <location>
        <begin position="98"/>
        <end position="117"/>
    </location>
</feature>
<dbReference type="RefSeq" id="WP_378154586.1">
    <property type="nucleotide sequence ID" value="NZ_JBHSEC010000019.1"/>
</dbReference>
<sequence>MIRYIFLLAILIGLFISSSQTYEEQSLIPQLQEWLPNQPLKELLSILEIPYWGKIVSVEERGYYAFVEFLIRKGTHILTFGTLSFAVYLVLPQLRLRFIVAFLITVIFAFLDEYHQSLTGGRTPAIQDVGLDAIGATLALILIYMYNKFKRP</sequence>
<comment type="caution">
    <text evidence="3">The sequence shown here is derived from an EMBL/GenBank/DDBJ whole genome shotgun (WGS) entry which is preliminary data.</text>
</comment>
<feature type="domain" description="VanZ-like" evidence="2">
    <location>
        <begin position="5"/>
        <end position="145"/>
    </location>
</feature>
<dbReference type="NCBIfam" id="NF037970">
    <property type="entry name" value="vanZ_1"/>
    <property type="match status" value="1"/>
</dbReference>
<name>A0ABV8X3U1_9LACT</name>
<keyword evidence="1" id="KW-0812">Transmembrane</keyword>
<feature type="transmembrane region" description="Helical" evidence="1">
    <location>
        <begin position="74"/>
        <end position="91"/>
    </location>
</feature>
<evidence type="ECO:0000259" key="2">
    <source>
        <dbReference type="Pfam" id="PF04892"/>
    </source>
</evidence>
<dbReference type="InterPro" id="IPR006976">
    <property type="entry name" value="VanZ-like"/>
</dbReference>
<evidence type="ECO:0000256" key="1">
    <source>
        <dbReference type="SAM" id="Phobius"/>
    </source>
</evidence>
<evidence type="ECO:0000313" key="3">
    <source>
        <dbReference type="EMBL" id="MFC4410581.1"/>
    </source>
</evidence>
<reference evidence="4" key="1">
    <citation type="journal article" date="2019" name="Int. J. Syst. Evol. Microbiol.">
        <title>The Global Catalogue of Microorganisms (GCM) 10K type strain sequencing project: providing services to taxonomists for standard genome sequencing and annotation.</title>
        <authorList>
            <consortium name="The Broad Institute Genomics Platform"/>
            <consortium name="The Broad Institute Genome Sequencing Center for Infectious Disease"/>
            <person name="Wu L."/>
            <person name="Ma J."/>
        </authorList>
    </citation>
    <scope>NUCLEOTIDE SEQUENCE [LARGE SCALE GENOMIC DNA]</scope>
    <source>
        <strain evidence="4">CCUG 59778</strain>
    </source>
</reference>
<proteinExistence type="predicted"/>